<feature type="domain" description="MBD" evidence="9">
    <location>
        <begin position="244"/>
        <end position="318"/>
    </location>
</feature>
<dbReference type="Pfam" id="PF01429">
    <property type="entry name" value="MBD"/>
    <property type="match status" value="1"/>
</dbReference>
<dbReference type="InterPro" id="IPR001739">
    <property type="entry name" value="Methyl_CpG_DNA-bd"/>
</dbReference>
<comment type="subcellular location">
    <subcellularLocation>
        <location evidence="1">Nucleus</location>
    </subcellularLocation>
</comment>
<dbReference type="GO" id="GO:0008270">
    <property type="term" value="F:zinc ion binding"/>
    <property type="evidence" value="ECO:0007669"/>
    <property type="project" value="UniProtKB-KW"/>
</dbReference>
<dbReference type="PROSITE" id="PS51050">
    <property type="entry name" value="ZF_CW"/>
    <property type="match status" value="1"/>
</dbReference>
<keyword evidence="8" id="KW-0539">Nucleus</keyword>
<evidence type="ECO:0000256" key="2">
    <source>
        <dbReference type="ARBA" id="ARBA00022723"/>
    </source>
</evidence>
<evidence type="ECO:0000256" key="5">
    <source>
        <dbReference type="ARBA" id="ARBA00023015"/>
    </source>
</evidence>
<dbReference type="PANTHER" id="PTHR12396:SF0">
    <property type="entry name" value="METHYL-CPG BINDING DOMAIN PROTEIN-LIKE, ISOFORM C"/>
    <property type="match status" value="1"/>
</dbReference>
<feature type="domain" description="CW-type" evidence="10">
    <location>
        <begin position="179"/>
        <end position="238"/>
    </location>
</feature>
<sequence>LLGIRIRHLATHLLYYNKKKNIVRHSFSALSTRDSDLSSHIIVTERRGSVVIVFIEMEGSKKPCITQTLFGISGTAHLVSHTNHPFPLAKQEKIGSDEVQLQTSSEPFLPISNELVPYQAGSSCRDASSLEYAPCTEVYNPGGNYHEENDIDSFSNPTFNQQVSLDASARSRNSSKRVLPSVGEFTVQCAKCLKWRLIPSKEQYEAIRQCILEHPWVCEDAQPWCPNTSCEDPGDIEPDNSRLWAIDKPNISQPPSGWERLLVLRGEGCSKFADVYYVTPSGKKLRSMVEIDRFLSDNPQYAMAGVTLSQFSFQIPKPLFDGYVRKRTTSGTSDANQMKRMREISDMERNLNTTQVKPLAWRKPEASSNLGMSSSLFANGHFDRSSYNCSTNSDLRRTFFPQISKKKRS</sequence>
<evidence type="ECO:0000313" key="11">
    <source>
        <dbReference type="EMBL" id="KAH9293735.1"/>
    </source>
</evidence>
<dbReference type="Pfam" id="PF07496">
    <property type="entry name" value="zf-CW"/>
    <property type="match status" value="1"/>
</dbReference>
<gene>
    <name evidence="11" type="ORF">KI387_041061</name>
</gene>
<dbReference type="SMART" id="SM00391">
    <property type="entry name" value="MBD"/>
    <property type="match status" value="1"/>
</dbReference>
<proteinExistence type="predicted"/>
<evidence type="ECO:0000313" key="12">
    <source>
        <dbReference type="Proteomes" id="UP000824469"/>
    </source>
</evidence>
<keyword evidence="6" id="KW-0238">DNA-binding</keyword>
<dbReference type="GO" id="GO:0000118">
    <property type="term" value="C:histone deacetylase complex"/>
    <property type="evidence" value="ECO:0007669"/>
    <property type="project" value="UniProtKB-ARBA"/>
</dbReference>
<dbReference type="InterPro" id="IPR011124">
    <property type="entry name" value="Znf_CW"/>
</dbReference>
<dbReference type="Gene3D" id="3.30.40.100">
    <property type="match status" value="1"/>
</dbReference>
<keyword evidence="2" id="KW-0479">Metal-binding</keyword>
<dbReference type="AlphaFoldDB" id="A0AA38C5J6"/>
<evidence type="ECO:0000256" key="1">
    <source>
        <dbReference type="ARBA" id="ARBA00004123"/>
    </source>
</evidence>
<dbReference type="FunFam" id="3.30.890.10:FF:000012">
    <property type="entry name" value="Methyl-CpG-binding domain-containing protein 1"/>
    <property type="match status" value="1"/>
</dbReference>
<feature type="non-terminal residue" evidence="11">
    <location>
        <position position="1"/>
    </location>
</feature>
<dbReference type="CDD" id="cd01396">
    <property type="entry name" value="MeCP2_MBD"/>
    <property type="match status" value="1"/>
</dbReference>
<feature type="non-terminal residue" evidence="11">
    <location>
        <position position="409"/>
    </location>
</feature>
<keyword evidence="12" id="KW-1185">Reference proteome</keyword>
<evidence type="ECO:0000256" key="4">
    <source>
        <dbReference type="ARBA" id="ARBA00022833"/>
    </source>
</evidence>
<evidence type="ECO:0008006" key="13">
    <source>
        <dbReference type="Google" id="ProtNLM"/>
    </source>
</evidence>
<evidence type="ECO:0000256" key="6">
    <source>
        <dbReference type="ARBA" id="ARBA00023125"/>
    </source>
</evidence>
<dbReference type="PROSITE" id="PS50982">
    <property type="entry name" value="MBD"/>
    <property type="match status" value="1"/>
</dbReference>
<dbReference type="InterPro" id="IPR016177">
    <property type="entry name" value="DNA-bd_dom_sf"/>
</dbReference>
<name>A0AA38C5J6_TAXCH</name>
<reference evidence="11 12" key="1">
    <citation type="journal article" date="2021" name="Nat. Plants">
        <title>The Taxus genome provides insights into paclitaxel biosynthesis.</title>
        <authorList>
            <person name="Xiong X."/>
            <person name="Gou J."/>
            <person name="Liao Q."/>
            <person name="Li Y."/>
            <person name="Zhou Q."/>
            <person name="Bi G."/>
            <person name="Li C."/>
            <person name="Du R."/>
            <person name="Wang X."/>
            <person name="Sun T."/>
            <person name="Guo L."/>
            <person name="Liang H."/>
            <person name="Lu P."/>
            <person name="Wu Y."/>
            <person name="Zhang Z."/>
            <person name="Ro D.K."/>
            <person name="Shang Y."/>
            <person name="Huang S."/>
            <person name="Yan J."/>
        </authorList>
    </citation>
    <scope>NUCLEOTIDE SEQUENCE [LARGE SCALE GENOMIC DNA]</scope>
    <source>
        <strain evidence="11">Ta-2019</strain>
    </source>
</reference>
<evidence type="ECO:0000256" key="7">
    <source>
        <dbReference type="ARBA" id="ARBA00023163"/>
    </source>
</evidence>
<comment type="caution">
    <text evidence="11">The sequence shown here is derived from an EMBL/GenBank/DDBJ whole genome shotgun (WGS) entry which is preliminary data.</text>
</comment>
<dbReference type="OMA" id="WIRTVSI"/>
<accession>A0AA38C5J6</accession>
<dbReference type="Proteomes" id="UP000824469">
    <property type="component" value="Unassembled WGS sequence"/>
</dbReference>
<organism evidence="11 12">
    <name type="scientific">Taxus chinensis</name>
    <name type="common">Chinese yew</name>
    <name type="synonym">Taxus wallichiana var. chinensis</name>
    <dbReference type="NCBI Taxonomy" id="29808"/>
    <lineage>
        <taxon>Eukaryota</taxon>
        <taxon>Viridiplantae</taxon>
        <taxon>Streptophyta</taxon>
        <taxon>Embryophyta</taxon>
        <taxon>Tracheophyta</taxon>
        <taxon>Spermatophyta</taxon>
        <taxon>Pinopsida</taxon>
        <taxon>Pinidae</taxon>
        <taxon>Conifers II</taxon>
        <taxon>Cupressales</taxon>
        <taxon>Taxaceae</taxon>
        <taxon>Taxus</taxon>
    </lineage>
</organism>
<dbReference type="SUPFAM" id="SSF54171">
    <property type="entry name" value="DNA-binding domain"/>
    <property type="match status" value="1"/>
</dbReference>
<evidence type="ECO:0000256" key="3">
    <source>
        <dbReference type="ARBA" id="ARBA00022771"/>
    </source>
</evidence>
<keyword evidence="7" id="KW-0804">Transcription</keyword>
<keyword evidence="5" id="KW-0805">Transcription regulation</keyword>
<protein>
    <recommendedName>
        <fullName evidence="13">Methyl-CpG-binding domain-containing protein 2</fullName>
    </recommendedName>
</protein>
<evidence type="ECO:0000256" key="8">
    <source>
        <dbReference type="ARBA" id="ARBA00023242"/>
    </source>
</evidence>
<dbReference type="GO" id="GO:0003677">
    <property type="term" value="F:DNA binding"/>
    <property type="evidence" value="ECO:0007669"/>
    <property type="project" value="UniProtKB-KW"/>
</dbReference>
<evidence type="ECO:0000259" key="10">
    <source>
        <dbReference type="PROSITE" id="PS51050"/>
    </source>
</evidence>
<dbReference type="PANTHER" id="PTHR12396">
    <property type="entry name" value="METHYL-CPG BINDING PROTEIN, MBD"/>
    <property type="match status" value="1"/>
</dbReference>
<keyword evidence="4" id="KW-0862">Zinc</keyword>
<dbReference type="Gene3D" id="3.30.890.10">
    <property type="entry name" value="Methyl-cpg-binding Protein 2, Chain A"/>
    <property type="match status" value="1"/>
</dbReference>
<dbReference type="EMBL" id="JAHRHJ020000787">
    <property type="protein sequence ID" value="KAH9293735.1"/>
    <property type="molecule type" value="Genomic_DNA"/>
</dbReference>
<evidence type="ECO:0000259" key="9">
    <source>
        <dbReference type="PROSITE" id="PS50982"/>
    </source>
</evidence>
<keyword evidence="3" id="KW-0863">Zinc-finger</keyword>